<keyword evidence="6" id="KW-0347">Helicase</keyword>
<keyword evidence="6" id="KW-0378">Hydrolase</keyword>
<dbReference type="Proteomes" id="UP000562027">
    <property type="component" value="Unassembled WGS sequence"/>
</dbReference>
<dbReference type="EMBL" id="JACHLP010000002">
    <property type="protein sequence ID" value="MBB4842492.1"/>
    <property type="molecule type" value="Genomic_DNA"/>
</dbReference>
<dbReference type="InterPro" id="IPR006171">
    <property type="entry name" value="TOPRIM_dom"/>
</dbReference>
<dbReference type="InterPro" id="IPR014819">
    <property type="entry name" value="PriCT_2"/>
</dbReference>
<feature type="domain" description="Primase C-terminal 2" evidence="4">
    <location>
        <begin position="18"/>
        <end position="90"/>
    </location>
</feature>
<evidence type="ECO:0000313" key="6">
    <source>
        <dbReference type="EMBL" id="MBB4842492.1"/>
    </source>
</evidence>
<accession>A0A840L725</accession>
<feature type="region of interest" description="Disordered" evidence="2">
    <location>
        <begin position="363"/>
        <end position="429"/>
    </location>
</feature>
<dbReference type="Pfam" id="PF08707">
    <property type="entry name" value="PriCT_2"/>
    <property type="match status" value="1"/>
</dbReference>
<comment type="caution">
    <text evidence="6">The sequence shown here is derived from an EMBL/GenBank/DDBJ whole genome shotgun (WGS) entry which is preliminary data.</text>
</comment>
<feature type="domain" description="Toprim" evidence="5">
    <location>
        <begin position="238"/>
        <end position="340"/>
    </location>
</feature>
<dbReference type="InterPro" id="IPR009270">
    <property type="entry name" value="DUF927"/>
</dbReference>
<proteinExistence type="predicted"/>
<protein>
    <submittedName>
        <fullName evidence="6">Putative DNA primase/helicase</fullName>
    </submittedName>
</protein>
<name>A0A840L725_9BURK</name>
<dbReference type="AlphaFoldDB" id="A0A840L725"/>
<evidence type="ECO:0000259" key="4">
    <source>
        <dbReference type="Pfam" id="PF08707"/>
    </source>
</evidence>
<sequence>MTGPHKAKAPRIITPALVRDALASIPPDVDRETWVRLGMAVKAELGAEGFELWDSWSQQASDYSATAAKDTWRSIKAGGRVTVGTLFGIAKDHGYRFPEAANDSTGGQPSLEALAEAERLAERKRKQREAEAAEYRERAEQAARDAAELWDDAQQEGVSPYLARKCVQGYGVRFLPDGTLLVPMRNAAGELHNVQRIAPAKPTPEQEARGWREKRFLSGGRKVGMLHWLGEPGGAAVLCLVEGYATGASIHEATGLPVAVCFDAGNLAAVAKELCPLFPGAAFLVCGDDDTATAERTGKNPGRVAAAQVLRALKAAGAVAGDVFPAQGCNDFNDLHQAAGLEAVAALVECAAAGLPAVAATGVARPDPGHALADPRPEPESELAPVSKLAKGRGSNVVSLPKRQAAGAVGGKDDGKDGGQKEHGPTDPFYMTDEGVFFVARDAEGNERKPVWVCSRLVVAARTRTDSADAWGYLLEFNDPDDNAKSWAMPAHLLAGDGSEGAGYLRSMGLMLAPGPQARTHLAKYILSRKVEARAICTDRVGWHDNVYVLPSGCIGQVEGRRYVYQSEGGIDDQYKQRGELSQWRDAVSALAVGNSRLLFALCCAFAGPLLRLAGVESGGFQFRGDSSGGKTTALKVAASVYGPPGYMQRWRTTDNALEATAVQHSDSLLILDEFGQLEPKVAGECAYMLANEQEKGRATRGGLAKRRRTWRLLFLSSGELGLGDHMRQAGKDMRAGQEVRFVDIPLDAGVGMGGLECLHGFGTAQALAEGITRNASQYYGLAGRAWVEWLAKHFEALPAELGPLIDSQKAALVPAAAAQQVFRVGNRFAVVAVAGELATRAGITGWQPGAASAAVRKCFDAWLGARGHMDNGEEASMLRQVKAWLEKNGDALFTWSHRAMDDHRGNTPYRGGFKRLVGEDGKPLKFDAATDYLEKHSASESNERLHALVEFMVLPEAFRQDVAKGFDPGAVAALLKRRGHLIHEKDRTTNKQRLPGMGLAPVFHIKPSIFSDEL</sequence>
<evidence type="ECO:0000259" key="5">
    <source>
        <dbReference type="Pfam" id="PF13362"/>
    </source>
</evidence>
<reference evidence="6 7" key="1">
    <citation type="submission" date="2020-08" db="EMBL/GenBank/DDBJ databases">
        <title>Functional genomics of gut bacteria from endangered species of beetles.</title>
        <authorList>
            <person name="Carlos-Shanley C."/>
        </authorList>
    </citation>
    <scope>NUCLEOTIDE SEQUENCE [LARGE SCALE GENOMIC DNA]</scope>
    <source>
        <strain evidence="6 7">S00239</strain>
    </source>
</reference>
<feature type="compositionally biased region" description="Basic and acidic residues" evidence="2">
    <location>
        <begin position="411"/>
        <end position="425"/>
    </location>
</feature>
<dbReference type="GO" id="GO:0004386">
    <property type="term" value="F:helicase activity"/>
    <property type="evidence" value="ECO:0007669"/>
    <property type="project" value="UniProtKB-KW"/>
</dbReference>
<dbReference type="InterPro" id="IPR034154">
    <property type="entry name" value="TOPRIM_DnaG/twinkle"/>
</dbReference>
<feature type="coiled-coil region" evidence="1">
    <location>
        <begin position="111"/>
        <end position="156"/>
    </location>
</feature>
<organism evidence="6 7">
    <name type="scientific">Roseateles oligotrophus</name>
    <dbReference type="NCBI Taxonomy" id="1769250"/>
    <lineage>
        <taxon>Bacteria</taxon>
        <taxon>Pseudomonadati</taxon>
        <taxon>Pseudomonadota</taxon>
        <taxon>Betaproteobacteria</taxon>
        <taxon>Burkholderiales</taxon>
        <taxon>Sphaerotilaceae</taxon>
        <taxon>Roseateles</taxon>
    </lineage>
</organism>
<dbReference type="CDD" id="cd01029">
    <property type="entry name" value="TOPRIM_primases"/>
    <property type="match status" value="1"/>
</dbReference>
<dbReference type="Pfam" id="PF13362">
    <property type="entry name" value="Toprim_3"/>
    <property type="match status" value="1"/>
</dbReference>
<evidence type="ECO:0000256" key="2">
    <source>
        <dbReference type="SAM" id="MobiDB-lite"/>
    </source>
</evidence>
<evidence type="ECO:0000256" key="1">
    <source>
        <dbReference type="SAM" id="Coils"/>
    </source>
</evidence>
<dbReference type="Pfam" id="PF06048">
    <property type="entry name" value="DUF927"/>
    <property type="match status" value="1"/>
</dbReference>
<evidence type="ECO:0000259" key="3">
    <source>
        <dbReference type="Pfam" id="PF06048"/>
    </source>
</evidence>
<dbReference type="RefSeq" id="WP_184296851.1">
    <property type="nucleotide sequence ID" value="NZ_JACHLP010000002.1"/>
</dbReference>
<keyword evidence="6" id="KW-0547">Nucleotide-binding</keyword>
<evidence type="ECO:0000313" key="7">
    <source>
        <dbReference type="Proteomes" id="UP000562027"/>
    </source>
</evidence>
<keyword evidence="1" id="KW-0175">Coiled coil</keyword>
<gene>
    <name evidence="6" type="ORF">HNP55_001007</name>
</gene>
<keyword evidence="7" id="KW-1185">Reference proteome</keyword>
<feature type="domain" description="DUF927" evidence="3">
    <location>
        <begin position="429"/>
        <end position="708"/>
    </location>
</feature>
<dbReference type="GO" id="GO:0016817">
    <property type="term" value="F:hydrolase activity, acting on acid anhydrides"/>
    <property type="evidence" value="ECO:0007669"/>
    <property type="project" value="InterPro"/>
</dbReference>
<keyword evidence="6" id="KW-0067">ATP-binding</keyword>